<protein>
    <submittedName>
        <fullName evidence="2">Uncharacterized protein</fullName>
    </submittedName>
</protein>
<evidence type="ECO:0000313" key="2">
    <source>
        <dbReference type="EMBL" id="EDU45463.1"/>
    </source>
</evidence>
<accession>B2VZV0</accession>
<dbReference type="InParanoid" id="B2VZV0"/>
<evidence type="ECO:0000256" key="1">
    <source>
        <dbReference type="SAM" id="MobiDB-lite"/>
    </source>
</evidence>
<organism evidence="2 3">
    <name type="scientific">Pyrenophora tritici-repentis (strain Pt-1C-BFP)</name>
    <name type="common">Wheat tan spot fungus</name>
    <name type="synonym">Drechslera tritici-repentis</name>
    <dbReference type="NCBI Taxonomy" id="426418"/>
    <lineage>
        <taxon>Eukaryota</taxon>
        <taxon>Fungi</taxon>
        <taxon>Dikarya</taxon>
        <taxon>Ascomycota</taxon>
        <taxon>Pezizomycotina</taxon>
        <taxon>Dothideomycetes</taxon>
        <taxon>Pleosporomycetidae</taxon>
        <taxon>Pleosporales</taxon>
        <taxon>Pleosporineae</taxon>
        <taxon>Pleosporaceae</taxon>
        <taxon>Pyrenophora</taxon>
    </lineage>
</organism>
<name>B2VZV0_PYRTR</name>
<feature type="compositionally biased region" description="Low complexity" evidence="1">
    <location>
        <begin position="1"/>
        <end position="25"/>
    </location>
</feature>
<evidence type="ECO:0000313" key="3">
    <source>
        <dbReference type="Proteomes" id="UP000001471"/>
    </source>
</evidence>
<dbReference type="HOGENOM" id="CLU_2484443_0_0_1"/>
<dbReference type="Proteomes" id="UP000001471">
    <property type="component" value="Unassembled WGS sequence"/>
</dbReference>
<gene>
    <name evidence="2" type="ORF">PTRG_02940</name>
</gene>
<sequence length="87" mass="9353">MSSSPDNTKTSTTTSTNSPPRYSTTAPPPYNTSDACSLASKSSTSKSFFSKMLPQKTPKVAAEGNSIMQQKVDAEETKQAARAFYFC</sequence>
<reference evidence="3" key="1">
    <citation type="journal article" date="2013" name="G3 (Bethesda)">
        <title>Comparative genomics of a plant-pathogenic fungus, Pyrenophora tritici-repentis, reveals transduplication and the impact of repeat elements on pathogenicity and population divergence.</title>
        <authorList>
            <person name="Manning V.A."/>
            <person name="Pandelova I."/>
            <person name="Dhillon B."/>
            <person name="Wilhelm L.J."/>
            <person name="Goodwin S.B."/>
            <person name="Berlin A.M."/>
            <person name="Figueroa M."/>
            <person name="Freitag M."/>
            <person name="Hane J.K."/>
            <person name="Henrissat B."/>
            <person name="Holman W.H."/>
            <person name="Kodira C.D."/>
            <person name="Martin J."/>
            <person name="Oliver R.P."/>
            <person name="Robbertse B."/>
            <person name="Schackwitz W."/>
            <person name="Schwartz D.C."/>
            <person name="Spatafora J.W."/>
            <person name="Turgeon B.G."/>
            <person name="Yandava C."/>
            <person name="Young S."/>
            <person name="Zhou S."/>
            <person name="Zeng Q."/>
            <person name="Grigoriev I.V."/>
            <person name="Ma L.-J."/>
            <person name="Ciuffetti L.M."/>
        </authorList>
    </citation>
    <scope>NUCLEOTIDE SEQUENCE [LARGE SCALE GENOMIC DNA]</scope>
    <source>
        <strain evidence="3">Pt-1C-BFP</strain>
    </source>
</reference>
<proteinExistence type="predicted"/>
<dbReference type="EMBL" id="DS231616">
    <property type="protein sequence ID" value="EDU45463.1"/>
    <property type="molecule type" value="Genomic_DNA"/>
</dbReference>
<feature type="region of interest" description="Disordered" evidence="1">
    <location>
        <begin position="1"/>
        <end position="38"/>
    </location>
</feature>
<dbReference type="AlphaFoldDB" id="B2VZV0"/>
<dbReference type="OMA" id="ARMCNRK"/>